<feature type="region of interest" description="Disordered" evidence="14">
    <location>
        <begin position="1133"/>
        <end position="1183"/>
    </location>
</feature>
<dbReference type="Gene3D" id="1.20.920.10">
    <property type="entry name" value="Bromodomain-like"/>
    <property type="match status" value="2"/>
</dbReference>
<evidence type="ECO:0000256" key="2">
    <source>
        <dbReference type="ARBA" id="ARBA00009064"/>
    </source>
</evidence>
<dbReference type="InterPro" id="IPR041670">
    <property type="entry name" value="Znf-CCHC_6"/>
</dbReference>
<dbReference type="CDD" id="cd05511">
    <property type="entry name" value="Bromo_TFIID"/>
    <property type="match status" value="2"/>
</dbReference>
<dbReference type="Proteomes" id="UP000472266">
    <property type="component" value="Unplaced"/>
</dbReference>
<keyword evidence="8 10" id="KW-0539">Nucleus</keyword>
<feature type="compositionally biased region" description="Polar residues" evidence="14">
    <location>
        <begin position="1760"/>
        <end position="1772"/>
    </location>
</feature>
<feature type="domain" description="Bromo" evidence="15">
    <location>
        <begin position="1545"/>
        <end position="1615"/>
    </location>
</feature>
<organism evidence="16 17">
    <name type="scientific">Strigops habroptila</name>
    <name type="common">Kakapo</name>
    <dbReference type="NCBI Taxonomy" id="2489341"/>
    <lineage>
        <taxon>Eukaryota</taxon>
        <taxon>Metazoa</taxon>
        <taxon>Chordata</taxon>
        <taxon>Craniata</taxon>
        <taxon>Vertebrata</taxon>
        <taxon>Euteleostomi</taxon>
        <taxon>Archelosauria</taxon>
        <taxon>Archosauria</taxon>
        <taxon>Dinosauria</taxon>
        <taxon>Saurischia</taxon>
        <taxon>Theropoda</taxon>
        <taxon>Coelurosauria</taxon>
        <taxon>Aves</taxon>
        <taxon>Neognathae</taxon>
        <taxon>Neoaves</taxon>
        <taxon>Telluraves</taxon>
        <taxon>Australaves</taxon>
        <taxon>Psittaciformes</taxon>
        <taxon>Psittacidae</taxon>
        <taxon>Strigops</taxon>
    </lineage>
</organism>
<dbReference type="PROSITE" id="PS00633">
    <property type="entry name" value="BROMODOMAIN_1"/>
    <property type="match status" value="2"/>
</dbReference>
<dbReference type="GO" id="GO:0005669">
    <property type="term" value="C:transcription factor TFIID complex"/>
    <property type="evidence" value="ECO:0007669"/>
    <property type="project" value="UniProtKB-UniRule"/>
</dbReference>
<dbReference type="GO" id="GO:0051123">
    <property type="term" value="P:RNA polymerase II preinitiation complex assembly"/>
    <property type="evidence" value="ECO:0007669"/>
    <property type="project" value="TreeGrafter"/>
</dbReference>
<name>A0A672V494_STRHB</name>
<feature type="compositionally biased region" description="Acidic residues" evidence="14">
    <location>
        <begin position="1713"/>
        <end position="1727"/>
    </location>
</feature>
<evidence type="ECO:0000256" key="9">
    <source>
        <dbReference type="ARBA" id="ARBA00023306"/>
    </source>
</evidence>
<evidence type="ECO:0000256" key="7">
    <source>
        <dbReference type="ARBA" id="ARBA00023163"/>
    </source>
</evidence>
<gene>
    <name evidence="16" type="primary">TAF1</name>
</gene>
<feature type="compositionally biased region" description="Basic and acidic residues" evidence="14">
    <location>
        <begin position="95"/>
        <end position="109"/>
    </location>
</feature>
<dbReference type="FunFam" id="1.20.920.10:FF:000019">
    <property type="entry name" value="Transcription initiation factor TFIID subunit"/>
    <property type="match status" value="1"/>
</dbReference>
<dbReference type="SUPFAM" id="SSF47370">
    <property type="entry name" value="Bromodomain"/>
    <property type="match status" value="2"/>
</dbReference>
<evidence type="ECO:0000256" key="3">
    <source>
        <dbReference type="ARBA" id="ARBA00022737"/>
    </source>
</evidence>
<feature type="compositionally biased region" description="Basic and acidic residues" evidence="14">
    <location>
        <begin position="1"/>
        <end position="11"/>
    </location>
</feature>
<keyword evidence="9" id="KW-0131">Cell cycle</keyword>
<keyword evidence="13" id="KW-0175">Coiled coil</keyword>
<dbReference type="GO" id="GO:0003677">
    <property type="term" value="F:DNA binding"/>
    <property type="evidence" value="ECO:0007669"/>
    <property type="project" value="UniProtKB-KW"/>
</dbReference>
<feature type="region of interest" description="Disordered" evidence="14">
    <location>
        <begin position="86"/>
        <end position="236"/>
    </location>
</feature>
<feature type="region of interest" description="Disordered" evidence="14">
    <location>
        <begin position="539"/>
        <end position="561"/>
    </location>
</feature>
<feature type="compositionally biased region" description="Pro residues" evidence="14">
    <location>
        <begin position="160"/>
        <end position="169"/>
    </location>
</feature>
<dbReference type="FunFam" id="1.10.1100.10:FF:000001">
    <property type="entry name" value="Transcription initiation factor TFIID subunit"/>
    <property type="match status" value="1"/>
</dbReference>
<dbReference type="Ensembl" id="ENSSHBT00005025366.1">
    <property type="protein sequence ID" value="ENSSHBP00005021280.1"/>
    <property type="gene ID" value="ENSSHBG00005016622.1"/>
</dbReference>
<dbReference type="GO" id="GO:0004674">
    <property type="term" value="F:protein serine/threonine kinase activity"/>
    <property type="evidence" value="ECO:0007669"/>
    <property type="project" value="UniProtKB-UniRule"/>
</dbReference>
<evidence type="ECO:0000256" key="4">
    <source>
        <dbReference type="ARBA" id="ARBA00023015"/>
    </source>
</evidence>
<proteinExistence type="inferred from homology"/>
<feature type="compositionally biased region" description="Acidic residues" evidence="14">
    <location>
        <begin position="143"/>
        <end position="154"/>
    </location>
</feature>
<feature type="compositionally biased region" description="Polar residues" evidence="14">
    <location>
        <begin position="1702"/>
        <end position="1712"/>
    </location>
</feature>
<evidence type="ECO:0000256" key="13">
    <source>
        <dbReference type="SAM" id="Coils"/>
    </source>
</evidence>
<dbReference type="InterPro" id="IPR036741">
    <property type="entry name" value="TAFII-230_TBP-bd_sf"/>
</dbReference>
<dbReference type="GO" id="GO:0017025">
    <property type="term" value="F:TBP-class protein binding"/>
    <property type="evidence" value="ECO:0007669"/>
    <property type="project" value="InterPro"/>
</dbReference>
<feature type="domain" description="Bromo" evidence="15">
    <location>
        <begin position="1422"/>
        <end position="1492"/>
    </location>
</feature>
<dbReference type="PANTHER" id="PTHR13900">
    <property type="entry name" value="TRANSCRIPTION INITIATION FACTOR TFIID"/>
    <property type="match status" value="1"/>
</dbReference>
<feature type="compositionally biased region" description="Basic and acidic residues" evidence="14">
    <location>
        <begin position="1144"/>
        <end position="1156"/>
    </location>
</feature>
<dbReference type="PRINTS" id="PR00503">
    <property type="entry name" value="BROMODOMAIN"/>
</dbReference>
<dbReference type="Pfam" id="PF12157">
    <property type="entry name" value="DUF3591"/>
    <property type="match status" value="1"/>
</dbReference>
<sequence length="1893" mass="215283">PGAAWADREEPMDGGAPVSGGSPGLQSEEEAEGGRAEPFSLAGFLFGNINEAGQLEGDSVLDKESKKHLAGLGVLGLGNLITEITASEEDSPEADGAHLDEEGWVKSTEDAVDYSDINEVAEDESRRYKQAMGSLQPVRRPDEDEDDYDADCEDIDSKLMPPPPPPPVPGKKEDEKDAAAAVSEDGDGIILPSIIAPSSAASDKVDFSSSSDSESEMGPQEARQAESKEGKLTLPLAGIMQRDATKQLPSVTELFPEFRPGKVLRFLRLFGPGKNVPSVWRSARRKRKKKHREMAQEVQIQEGEVVVENGMEGKSPWEYEFAAPPPPEQCLSDDEITMMAPVESKFSQSAGDTDKVTDTKPKVAEWRYGPAQLWYDMLGIPEDGSGFDYGFKLKEKKEEEEEEEETKDCCTMRRLGQLMDEKDDLLADEHFLMVTQLQWEDDVIWNGEDVKHKGTKTQRASLAGWLPSSMTRNATAYNAQQVSVDEDKTWYSIFPIDNEELVYGRWEDNIIWDDQAMETYLDPPVLTLDPNDENIILEIPDEKEEMTSNSPSKENKKESSLKKSRILLGKTGVIKEEPQQNMSQPEVKDPWNLSNDEFYYPKQQGLRGTFGGNIIQHSIPAVELRQPFFPTHMGPMKLRQFHRPPLKKYSFGALSQPGPHAVQPLLKHIKKKAKMREQERQASGGGEMFFMRTPQDLTGKDGDLILAEYSEENAPLMMQVGMATKIKNYYKRKPGKDPGAPDCKYGETVYCHTSPFLGSLHPGQLLQAFENNLFRAPIYLHKMPETDFLIIRTRQGYYVRELVDIFVVGQECPLYEVPGPNSKRANTHIRDFLQVFIYRLFWKSRDRPRRIRMEDIKKAFPSHSESSIRKRLKLCADFKRTGMDSNWWVLKPDFRLPTEEEIRAMVSPEQCCAYYSMIAAEQRLKDAGYGEKSFFAPEEENEEDFQMKIDDEVRTAPWNTTRAFIAAMKGKCLLEVTGVADPTGCGEGFSYVKIPNKPTQQKDDKEPQPVKKTVTGTDADLRRLSLKNAKQLLRKFGVPEEEIKKLSRWEVIDVVRTMSTEQARSGEGPMSKFARGSRFSVAEHQERYKEECQRIFDLQNKVLESTEILSTDTDSSSAEDSDFEEMGKNIENMLQNKKTSSQLSREREEQERKELQRMLLGEDSASANSHKDDDTASVTSLNSSATGRRLKIYRTFRDEDGKEYVRCETVRKPAVIDAYCRIRTTKDEEFIRKFALFDEQHREEMRKERRRIQEQLRRLKRNQEKEKLKGPPEKKPKKMKERPDLKLKCGACGAIGHMRTNKFCPLYYQTNAPPSNPVAMTEEQEEELEKTVIHNDNEELIKVEGTKIVLGKQLIESADEVRRKSLVLKFPKQQLPPKKKRRVGTTVHCDYLNRPHKSIHRRRTDPMVTLSSILEGIINDIRDLPNTYPFHTPVNPKVVKDYYKIITRPMDLQTLRENVRKRQYPSREEFREHLELIVKNSATYNGPKHSLTQISQSMLDLCDEKLKEKEDKLARLEKAINPLLDDDDQVAFSFILDNIVTQKMMAVPDSWPFHHPVNKKFVPDYYKVIVNPMDLETIRKNISKHKYQSRETFLDDVNLILANSIKYNGPDSQYTKTAQEIVNICYQTLAEYDEHLTQLERDISTAKEAALEEADLESLDPMTPGPYTPQPPDLYDTITSLSMSHDASVCQDESNFFAMDTPITTPEKQGTQEVEDADGDLADEEEGAAQQPQASVLYEDLLMSDGEDDDDGSDEEGDNPFSSIQLSESGSDSDIEPNAMRPKQPHVLQENTRMGMDNDESMMSYEGDGGETSHVMEDSNISYGSYEEPDPKCNTRDTSFSSIGGYEISEEEEEEEQQRCGPSVLSQVRLSEDEEDSEDFHSMAGDSDLDSDE</sequence>
<dbReference type="InterPro" id="IPR036427">
    <property type="entry name" value="Bromodomain-like_sf"/>
</dbReference>
<evidence type="ECO:0000256" key="1">
    <source>
        <dbReference type="ARBA" id="ARBA00004123"/>
    </source>
</evidence>
<evidence type="ECO:0000256" key="12">
    <source>
        <dbReference type="PROSITE-ProRule" id="PRU00035"/>
    </source>
</evidence>
<feature type="region of interest" description="Disordered" evidence="14">
    <location>
        <begin position="1701"/>
        <end position="1893"/>
    </location>
</feature>
<dbReference type="InterPro" id="IPR022591">
    <property type="entry name" value="TAF1_HAT_dom"/>
</dbReference>
<protein>
    <recommendedName>
        <fullName evidence="10">Transcription initiation factor TFIID subunit</fullName>
    </recommendedName>
</protein>
<reference evidence="16" key="1">
    <citation type="submission" date="2025-08" db="UniProtKB">
        <authorList>
            <consortium name="Ensembl"/>
        </authorList>
    </citation>
    <scope>IDENTIFICATION</scope>
</reference>
<evidence type="ECO:0000256" key="6">
    <source>
        <dbReference type="ARBA" id="ARBA00023125"/>
    </source>
</evidence>
<feature type="compositionally biased region" description="Basic and acidic residues" evidence="14">
    <location>
        <begin position="1000"/>
        <end position="1009"/>
    </location>
</feature>
<evidence type="ECO:0000256" key="14">
    <source>
        <dbReference type="SAM" id="MobiDB-lite"/>
    </source>
</evidence>
<dbReference type="GO" id="GO:0016251">
    <property type="term" value="F:RNA polymerase II general transcription initiation factor activity"/>
    <property type="evidence" value="ECO:0007669"/>
    <property type="project" value="InterPro"/>
</dbReference>
<dbReference type="PANTHER" id="PTHR13900:SF0">
    <property type="entry name" value="TRANSCRIPTION INITIATION FACTOR TFIID SUBUNIT 1"/>
    <property type="match status" value="1"/>
</dbReference>
<feature type="region of interest" description="Disordered" evidence="14">
    <location>
        <begin position="1258"/>
        <end position="1282"/>
    </location>
</feature>
<feature type="region of interest" description="Disordered" evidence="14">
    <location>
        <begin position="995"/>
        <end position="1014"/>
    </location>
</feature>
<keyword evidence="4 10" id="KW-0805">Transcription regulation</keyword>
<evidence type="ECO:0000256" key="11">
    <source>
        <dbReference type="PIRSR" id="PIRSR003047-2"/>
    </source>
</evidence>
<keyword evidence="7 10" id="KW-0804">Transcription</keyword>
<dbReference type="Pfam" id="PF15288">
    <property type="entry name" value="zf-CCHC_6"/>
    <property type="match status" value="1"/>
</dbReference>
<dbReference type="Pfam" id="PF09247">
    <property type="entry name" value="TBP-binding"/>
    <property type="match status" value="1"/>
</dbReference>
<dbReference type="PIRSF" id="PIRSF003047">
    <property type="entry name" value="TAF1_animal"/>
    <property type="match status" value="1"/>
</dbReference>
<feature type="compositionally biased region" description="Low complexity" evidence="14">
    <location>
        <begin position="179"/>
        <end position="212"/>
    </location>
</feature>
<feature type="compositionally biased region" description="Acidic residues" evidence="14">
    <location>
        <begin position="1745"/>
        <end position="1758"/>
    </location>
</feature>
<dbReference type="Gene3D" id="1.10.1100.10">
    <property type="entry name" value="TAFII-230 TBP-binding domain"/>
    <property type="match status" value="1"/>
</dbReference>
<keyword evidence="5 12" id="KW-0103">Bromodomain</keyword>
<dbReference type="InterPro" id="IPR018359">
    <property type="entry name" value="Bromodomain_CS"/>
</dbReference>
<feature type="coiled-coil region" evidence="13">
    <location>
        <begin position="1499"/>
        <end position="1526"/>
    </location>
</feature>
<feature type="compositionally biased region" description="Basic and acidic residues" evidence="14">
    <location>
        <begin position="1258"/>
        <end position="1274"/>
    </location>
</feature>
<accession>A0A672V494</accession>
<dbReference type="InterPro" id="IPR009067">
    <property type="entry name" value="TAF_II_230-bd"/>
</dbReference>
<comment type="subcellular location">
    <subcellularLocation>
        <location evidence="1 10">Nucleus</location>
    </subcellularLocation>
</comment>
<comment type="similarity">
    <text evidence="2 10">Belongs to the TAF1 family.</text>
</comment>
<dbReference type="GeneTree" id="ENSGT00940000155242"/>
<dbReference type="InterPro" id="IPR040240">
    <property type="entry name" value="TAF1"/>
</dbReference>
<keyword evidence="3" id="KW-0677">Repeat</keyword>
<keyword evidence="17" id="KW-1185">Reference proteome</keyword>
<evidence type="ECO:0000256" key="5">
    <source>
        <dbReference type="ARBA" id="ARBA00023117"/>
    </source>
</evidence>
<dbReference type="GO" id="GO:0004402">
    <property type="term" value="F:histone acetyltransferase activity"/>
    <property type="evidence" value="ECO:0007669"/>
    <property type="project" value="InterPro"/>
</dbReference>
<dbReference type="PROSITE" id="PS50014">
    <property type="entry name" value="BROMODOMAIN_2"/>
    <property type="match status" value="2"/>
</dbReference>
<feature type="region of interest" description="Disordered" evidence="14">
    <location>
        <begin position="1"/>
        <end position="38"/>
    </location>
</feature>
<dbReference type="InterPro" id="IPR001487">
    <property type="entry name" value="Bromodomain"/>
</dbReference>
<feature type="cross-link" description="Glycyl lysine isopeptide (Lys-Gly) (interchain with G-Cter in SUMO2)" evidence="11">
    <location>
        <position position="588"/>
    </location>
</feature>
<evidence type="ECO:0000313" key="17">
    <source>
        <dbReference type="Proteomes" id="UP000472266"/>
    </source>
</evidence>
<evidence type="ECO:0000259" key="15">
    <source>
        <dbReference type="PROSITE" id="PS50014"/>
    </source>
</evidence>
<feature type="cross-link" description="Glycyl lysine isopeptide (Lys-Gly) (interchain with G-Cter in SUMO2)" evidence="11">
    <location>
        <position position="575"/>
    </location>
</feature>
<evidence type="ECO:0000313" key="16">
    <source>
        <dbReference type="Ensembl" id="ENSSHBP00005021280.1"/>
    </source>
</evidence>
<evidence type="ECO:0000256" key="10">
    <source>
        <dbReference type="PIRNR" id="PIRNR003047"/>
    </source>
</evidence>
<keyword evidence="6" id="KW-0238">DNA-binding</keyword>
<evidence type="ECO:0000256" key="8">
    <source>
        <dbReference type="ARBA" id="ARBA00023242"/>
    </source>
</evidence>
<dbReference type="FunFam" id="1.20.920.10:FF:000020">
    <property type="entry name" value="Transcription initiation factor TFIID subunit"/>
    <property type="match status" value="1"/>
</dbReference>
<dbReference type="SUPFAM" id="SSF47055">
    <property type="entry name" value="TAF(II)230 TBP-binding fragment"/>
    <property type="match status" value="1"/>
</dbReference>
<dbReference type="SMART" id="SM00297">
    <property type="entry name" value="BROMO"/>
    <property type="match status" value="2"/>
</dbReference>
<dbReference type="Pfam" id="PF00439">
    <property type="entry name" value="Bromodomain"/>
    <property type="match status" value="2"/>
</dbReference>
<reference evidence="16" key="2">
    <citation type="submission" date="2025-09" db="UniProtKB">
        <authorList>
            <consortium name="Ensembl"/>
        </authorList>
    </citation>
    <scope>IDENTIFICATION</scope>
</reference>
<dbReference type="InterPro" id="IPR011177">
    <property type="entry name" value="TAF1_animal"/>
</dbReference>